<evidence type="ECO:0000256" key="3">
    <source>
        <dbReference type="ARBA" id="ARBA00022692"/>
    </source>
</evidence>
<keyword evidence="11" id="KW-1185">Reference proteome</keyword>
<protein>
    <recommendedName>
        <fullName evidence="7">Palmitoyltransferase</fullName>
        <ecNumber evidence="7">2.3.1.225</ecNumber>
    </recommendedName>
</protein>
<keyword evidence="6 7" id="KW-0012">Acyltransferase</keyword>
<dbReference type="GO" id="GO:0019706">
    <property type="term" value="F:protein-cysteine S-palmitoyltransferase activity"/>
    <property type="evidence" value="ECO:0007669"/>
    <property type="project" value="UniProtKB-EC"/>
</dbReference>
<feature type="compositionally biased region" description="Low complexity" evidence="8">
    <location>
        <begin position="23"/>
        <end position="34"/>
    </location>
</feature>
<dbReference type="PANTHER" id="PTHR22883:SF478">
    <property type="entry name" value="PALMITOYLTRANSFERASE"/>
    <property type="match status" value="1"/>
</dbReference>
<evidence type="ECO:0000313" key="10">
    <source>
        <dbReference type="EMBL" id="KPI90255.1"/>
    </source>
</evidence>
<dbReference type="PROSITE" id="PS50216">
    <property type="entry name" value="DHHC"/>
    <property type="match status" value="1"/>
</dbReference>
<evidence type="ECO:0000313" key="11">
    <source>
        <dbReference type="Proteomes" id="UP000038009"/>
    </source>
</evidence>
<organism evidence="10 11">
    <name type="scientific">Leptomonas seymouri</name>
    <dbReference type="NCBI Taxonomy" id="5684"/>
    <lineage>
        <taxon>Eukaryota</taxon>
        <taxon>Discoba</taxon>
        <taxon>Euglenozoa</taxon>
        <taxon>Kinetoplastea</taxon>
        <taxon>Metakinetoplastina</taxon>
        <taxon>Trypanosomatida</taxon>
        <taxon>Trypanosomatidae</taxon>
        <taxon>Leishmaniinae</taxon>
        <taxon>Leptomonas</taxon>
    </lineage>
</organism>
<dbReference type="AlphaFoldDB" id="A0A0N1IMN2"/>
<accession>A0A0N1IMN2</accession>
<sequence length="439" mass="46865">MEPFILASAVEGEACPRQERSTHSPATSSASSTARLRKKKQDEDPIVVPVGPPTASLHSINSKESHQHSKAEGTAAAHPCVTPPPLVAAAAVGGNGVILSSSSPLQNGGDDSNGSDVPSTLQRLIAADHAAATAAVRLSSSPVDVPPSAVPASRYKNIYDGSFHLPPGMTKRALGRMRLLWCCVLTQESWHAFFVAGPILFFAVLFVCVVVPPNEWFSYLFTFVFTVGSLMCLTLSVTLDPGVIPPAPLSQQPSGPATIMVDGKPVECKVCKTCHILRPPRSSHCKFCDVCVEEFDHHCGVLGSCVAKRTFRFFGGFFIITSFLALYVGIRSFVVVMSTDFTNGNEDMHLLGIAAGSVVCIVAAIVGGAMVAPCAGQYVMLGATSATTKETMRREQLESGDLPGCVPVEELHSGNYCKNLLRRFFSSLGRSRIPFDYYV</sequence>
<dbReference type="OrthoDB" id="4096362at2759"/>
<feature type="domain" description="Palmitoyltransferase DHHC" evidence="9">
    <location>
        <begin position="268"/>
        <end position="394"/>
    </location>
</feature>
<evidence type="ECO:0000256" key="1">
    <source>
        <dbReference type="ARBA" id="ARBA00004141"/>
    </source>
</evidence>
<dbReference type="Proteomes" id="UP000038009">
    <property type="component" value="Unassembled WGS sequence"/>
</dbReference>
<evidence type="ECO:0000256" key="2">
    <source>
        <dbReference type="ARBA" id="ARBA00022679"/>
    </source>
</evidence>
<comment type="catalytic activity">
    <reaction evidence="7">
        <text>L-cysteinyl-[protein] + hexadecanoyl-CoA = S-hexadecanoyl-L-cysteinyl-[protein] + CoA</text>
        <dbReference type="Rhea" id="RHEA:36683"/>
        <dbReference type="Rhea" id="RHEA-COMP:10131"/>
        <dbReference type="Rhea" id="RHEA-COMP:11032"/>
        <dbReference type="ChEBI" id="CHEBI:29950"/>
        <dbReference type="ChEBI" id="CHEBI:57287"/>
        <dbReference type="ChEBI" id="CHEBI:57379"/>
        <dbReference type="ChEBI" id="CHEBI:74151"/>
        <dbReference type="EC" id="2.3.1.225"/>
    </reaction>
</comment>
<keyword evidence="2 7" id="KW-0808">Transferase</keyword>
<dbReference type="EMBL" id="LJSK01000008">
    <property type="protein sequence ID" value="KPI90255.1"/>
    <property type="molecule type" value="Genomic_DNA"/>
</dbReference>
<feature type="compositionally biased region" description="Basic and acidic residues" evidence="8">
    <location>
        <begin position="61"/>
        <end position="71"/>
    </location>
</feature>
<dbReference type="OMA" id="LRIVWCC"/>
<dbReference type="GO" id="GO:0016020">
    <property type="term" value="C:membrane"/>
    <property type="evidence" value="ECO:0007669"/>
    <property type="project" value="UniProtKB-SubCell"/>
</dbReference>
<evidence type="ECO:0000256" key="8">
    <source>
        <dbReference type="SAM" id="MobiDB-lite"/>
    </source>
</evidence>
<feature type="transmembrane region" description="Helical" evidence="7">
    <location>
        <begin position="350"/>
        <end position="372"/>
    </location>
</feature>
<name>A0A0N1IMN2_LEPSE</name>
<dbReference type="InterPro" id="IPR001594">
    <property type="entry name" value="Palmitoyltrfase_DHHC"/>
</dbReference>
<dbReference type="Pfam" id="PF01529">
    <property type="entry name" value="DHHC"/>
    <property type="match status" value="1"/>
</dbReference>
<feature type="transmembrane region" description="Helical" evidence="7">
    <location>
        <begin position="311"/>
        <end position="330"/>
    </location>
</feature>
<evidence type="ECO:0000259" key="9">
    <source>
        <dbReference type="Pfam" id="PF01529"/>
    </source>
</evidence>
<dbReference type="GO" id="GO:0005783">
    <property type="term" value="C:endoplasmic reticulum"/>
    <property type="evidence" value="ECO:0007669"/>
    <property type="project" value="TreeGrafter"/>
</dbReference>
<proteinExistence type="inferred from homology"/>
<dbReference type="VEuPathDB" id="TriTrypDB:Lsey_0008_0420"/>
<dbReference type="InterPro" id="IPR039859">
    <property type="entry name" value="PFA4/ZDH16/20/ERF2-like"/>
</dbReference>
<dbReference type="GO" id="GO:0005794">
    <property type="term" value="C:Golgi apparatus"/>
    <property type="evidence" value="ECO:0007669"/>
    <property type="project" value="TreeGrafter"/>
</dbReference>
<reference evidence="10 11" key="1">
    <citation type="journal article" date="2015" name="PLoS Pathog.">
        <title>Leptomonas seymouri: Adaptations to the Dixenous Life Cycle Analyzed by Genome Sequencing, Transcriptome Profiling and Co-infection with Leishmania donovani.</title>
        <authorList>
            <person name="Kraeva N."/>
            <person name="Butenko A."/>
            <person name="Hlavacova J."/>
            <person name="Kostygov A."/>
            <person name="Myskova J."/>
            <person name="Grybchuk D."/>
            <person name="Lestinova T."/>
            <person name="Votypka J."/>
            <person name="Volf P."/>
            <person name="Opperdoes F."/>
            <person name="Flegontov P."/>
            <person name="Lukes J."/>
            <person name="Yurchenko V."/>
        </authorList>
    </citation>
    <scope>NUCLEOTIDE SEQUENCE [LARGE SCALE GENOMIC DNA]</scope>
    <source>
        <strain evidence="10 11">ATCC 30220</strain>
    </source>
</reference>
<dbReference type="PANTHER" id="PTHR22883">
    <property type="entry name" value="ZINC FINGER DHHC DOMAIN CONTAINING PROTEIN"/>
    <property type="match status" value="1"/>
</dbReference>
<keyword evidence="3 7" id="KW-0812">Transmembrane</keyword>
<keyword evidence="5 7" id="KW-0472">Membrane</keyword>
<keyword evidence="4 7" id="KW-1133">Transmembrane helix</keyword>
<dbReference type="EC" id="2.3.1.225" evidence="7"/>
<evidence type="ECO:0000256" key="6">
    <source>
        <dbReference type="ARBA" id="ARBA00023315"/>
    </source>
</evidence>
<feature type="transmembrane region" description="Helical" evidence="7">
    <location>
        <begin position="179"/>
        <end position="212"/>
    </location>
</feature>
<feature type="transmembrane region" description="Helical" evidence="7">
    <location>
        <begin position="218"/>
        <end position="239"/>
    </location>
</feature>
<feature type="region of interest" description="Disordered" evidence="8">
    <location>
        <begin position="1"/>
        <end position="78"/>
    </location>
</feature>
<comment type="caution">
    <text evidence="10">The sequence shown here is derived from an EMBL/GenBank/DDBJ whole genome shotgun (WGS) entry which is preliminary data.</text>
</comment>
<comment type="similarity">
    <text evidence="7">Belongs to the DHHC palmitoyltransferase family.</text>
</comment>
<comment type="subcellular location">
    <subcellularLocation>
        <location evidence="1">Membrane</location>
        <topology evidence="1">Multi-pass membrane protein</topology>
    </subcellularLocation>
</comment>
<gene>
    <name evidence="10" type="ORF">ABL78_0637</name>
</gene>
<evidence type="ECO:0000256" key="7">
    <source>
        <dbReference type="RuleBase" id="RU079119"/>
    </source>
</evidence>
<comment type="domain">
    <text evidence="7">The DHHC domain is required for palmitoyltransferase activity.</text>
</comment>
<evidence type="ECO:0000256" key="4">
    <source>
        <dbReference type="ARBA" id="ARBA00022989"/>
    </source>
</evidence>
<dbReference type="GO" id="GO:0006612">
    <property type="term" value="P:protein targeting to membrane"/>
    <property type="evidence" value="ECO:0007669"/>
    <property type="project" value="TreeGrafter"/>
</dbReference>
<evidence type="ECO:0000256" key="5">
    <source>
        <dbReference type="ARBA" id="ARBA00023136"/>
    </source>
</evidence>